<proteinExistence type="predicted"/>
<dbReference type="Proteomes" id="UP001148838">
    <property type="component" value="Unassembled WGS sequence"/>
</dbReference>
<comment type="caution">
    <text evidence="1">The sequence shown here is derived from an EMBL/GenBank/DDBJ whole genome shotgun (WGS) entry which is preliminary data.</text>
</comment>
<sequence length="244" mass="28564">MIMSRDENIIRNRNIKIGNLSFEEVEKFKYLGAKVTNINDTQDEIKHRINMGNACYYSVEKSQHQVDKLHNKFSTLYYEKDSWKLMNILQINYVTTVFCELFAQLLTVFNHRCGHCNHDSTKAGRHVMIRLCAEEGKQFPFPDAVNGYVFPNSSHSCHYRRYRTYRVNRLEFFVLHSSGVEGKMNVLCNRHFSIHISNKYRTEEEEEEEEGEEDIGNLLFAGAEVLLADSEDDLLFIRITSLCI</sequence>
<protein>
    <submittedName>
        <fullName evidence="1">Uncharacterized protein</fullName>
    </submittedName>
</protein>
<gene>
    <name evidence="1" type="ORF">ANN_19925</name>
</gene>
<evidence type="ECO:0000313" key="2">
    <source>
        <dbReference type="Proteomes" id="UP001148838"/>
    </source>
</evidence>
<reference evidence="1 2" key="1">
    <citation type="journal article" date="2022" name="Allergy">
        <title>Genome assembly and annotation of Periplaneta americana reveal a comprehensive cockroach allergen profile.</title>
        <authorList>
            <person name="Wang L."/>
            <person name="Xiong Q."/>
            <person name="Saelim N."/>
            <person name="Wang L."/>
            <person name="Nong W."/>
            <person name="Wan A.T."/>
            <person name="Shi M."/>
            <person name="Liu X."/>
            <person name="Cao Q."/>
            <person name="Hui J.H.L."/>
            <person name="Sookrung N."/>
            <person name="Leung T.F."/>
            <person name="Tungtrongchitr A."/>
            <person name="Tsui S.K.W."/>
        </authorList>
    </citation>
    <scope>NUCLEOTIDE SEQUENCE [LARGE SCALE GENOMIC DNA]</scope>
    <source>
        <strain evidence="1">PWHHKU_190912</strain>
    </source>
</reference>
<keyword evidence="2" id="KW-1185">Reference proteome</keyword>
<name>A0ABQ8SBG7_PERAM</name>
<organism evidence="1 2">
    <name type="scientific">Periplaneta americana</name>
    <name type="common">American cockroach</name>
    <name type="synonym">Blatta americana</name>
    <dbReference type="NCBI Taxonomy" id="6978"/>
    <lineage>
        <taxon>Eukaryota</taxon>
        <taxon>Metazoa</taxon>
        <taxon>Ecdysozoa</taxon>
        <taxon>Arthropoda</taxon>
        <taxon>Hexapoda</taxon>
        <taxon>Insecta</taxon>
        <taxon>Pterygota</taxon>
        <taxon>Neoptera</taxon>
        <taxon>Polyneoptera</taxon>
        <taxon>Dictyoptera</taxon>
        <taxon>Blattodea</taxon>
        <taxon>Blattoidea</taxon>
        <taxon>Blattidae</taxon>
        <taxon>Blattinae</taxon>
        <taxon>Periplaneta</taxon>
    </lineage>
</organism>
<dbReference type="EMBL" id="JAJSOF020000031">
    <property type="protein sequence ID" value="KAJ4431328.1"/>
    <property type="molecule type" value="Genomic_DNA"/>
</dbReference>
<evidence type="ECO:0000313" key="1">
    <source>
        <dbReference type="EMBL" id="KAJ4431328.1"/>
    </source>
</evidence>
<accession>A0ABQ8SBG7</accession>